<protein>
    <submittedName>
        <fullName evidence="2">Uncharacterized protein</fullName>
    </submittedName>
</protein>
<dbReference type="NCBIfam" id="NF045478">
    <property type="entry name" value="XF1762_fam"/>
    <property type="match status" value="1"/>
</dbReference>
<gene>
    <name evidence="2" type="ORF">D0Q02_29080</name>
</gene>
<reference evidence="2 3" key="1">
    <citation type="submission" date="2018-08" db="EMBL/GenBank/DDBJ databases">
        <title>Verrucosispora craniellae sp. nov., isolated from a marine sponge in the South China Sea.</title>
        <authorList>
            <person name="Li L."/>
            <person name="Lin H.W."/>
        </authorList>
    </citation>
    <scope>NUCLEOTIDE SEQUENCE [LARGE SCALE GENOMIC DNA]</scope>
    <source>
        <strain evidence="2 3">LHW63014</strain>
    </source>
</reference>
<dbReference type="InterPro" id="IPR053780">
    <property type="entry name" value="Gp66-like"/>
</dbReference>
<evidence type="ECO:0000256" key="1">
    <source>
        <dbReference type="SAM" id="MobiDB-lite"/>
    </source>
</evidence>
<keyword evidence="3" id="KW-1185">Reference proteome</keyword>
<comment type="caution">
    <text evidence="2">The sequence shown here is derived from an EMBL/GenBank/DDBJ whole genome shotgun (WGS) entry which is preliminary data.</text>
</comment>
<proteinExistence type="predicted"/>
<evidence type="ECO:0000313" key="3">
    <source>
        <dbReference type="Proteomes" id="UP000262621"/>
    </source>
</evidence>
<feature type="region of interest" description="Disordered" evidence="1">
    <location>
        <begin position="1"/>
        <end position="40"/>
    </location>
</feature>
<sequence>MPHAGQRHQGDRRLSRRRLASLPHRGRRQPPAATGTAHCETWRRGPLPLVAAAHTRVEVTRVATDGTRNANSLLYAATWRAARARGYRRLVTYTRKVVSSRFPKC</sequence>
<dbReference type="AlphaFoldDB" id="A0A372FR52"/>
<accession>A0A372FR52</accession>
<evidence type="ECO:0000313" key="2">
    <source>
        <dbReference type="EMBL" id="RFS43211.1"/>
    </source>
</evidence>
<dbReference type="Proteomes" id="UP000262621">
    <property type="component" value="Unassembled WGS sequence"/>
</dbReference>
<name>A0A372FR52_9ACTN</name>
<organism evidence="2 3">
    <name type="scientific">Micromonospora craniellae</name>
    <dbReference type="NCBI Taxonomy" id="2294034"/>
    <lineage>
        <taxon>Bacteria</taxon>
        <taxon>Bacillati</taxon>
        <taxon>Actinomycetota</taxon>
        <taxon>Actinomycetes</taxon>
        <taxon>Micromonosporales</taxon>
        <taxon>Micromonosporaceae</taxon>
        <taxon>Micromonospora</taxon>
    </lineage>
</organism>
<dbReference type="EMBL" id="QVFU01000075">
    <property type="protein sequence ID" value="RFS43211.1"/>
    <property type="molecule type" value="Genomic_DNA"/>
</dbReference>
<feature type="compositionally biased region" description="Basic residues" evidence="1">
    <location>
        <begin position="14"/>
        <end position="28"/>
    </location>
</feature>